<dbReference type="EMBL" id="JAXAFO010000008">
    <property type="protein sequence ID" value="MDX6849021.1"/>
    <property type="molecule type" value="Genomic_DNA"/>
</dbReference>
<reference evidence="2 3" key="1">
    <citation type="submission" date="2023-11" db="EMBL/GenBank/DDBJ databases">
        <title>Gilvimarinus fulvus sp. nov., isolated from the surface of Kelp.</title>
        <authorList>
            <person name="Sun Y.Y."/>
            <person name="Gong Y."/>
            <person name="Du Z.J."/>
        </authorList>
    </citation>
    <scope>NUCLEOTIDE SEQUENCE [LARGE SCALE GENOMIC DNA]</scope>
    <source>
        <strain evidence="2 3">SDUM040013</strain>
    </source>
</reference>
<keyword evidence="1" id="KW-0175">Coiled coil</keyword>
<accession>A0ABU4RXR7</accession>
<proteinExistence type="predicted"/>
<comment type="caution">
    <text evidence="2">The sequence shown here is derived from an EMBL/GenBank/DDBJ whole genome shotgun (WGS) entry which is preliminary data.</text>
</comment>
<dbReference type="RefSeq" id="WP_302723512.1">
    <property type="nucleotide sequence ID" value="NZ_JAULRU010000617.1"/>
</dbReference>
<organism evidence="2 3">
    <name type="scientific">Gilvimarinus gilvus</name>
    <dbReference type="NCBI Taxonomy" id="3058038"/>
    <lineage>
        <taxon>Bacteria</taxon>
        <taxon>Pseudomonadati</taxon>
        <taxon>Pseudomonadota</taxon>
        <taxon>Gammaproteobacteria</taxon>
        <taxon>Cellvibrionales</taxon>
        <taxon>Cellvibrionaceae</taxon>
        <taxon>Gilvimarinus</taxon>
    </lineage>
</organism>
<evidence type="ECO:0000313" key="3">
    <source>
        <dbReference type="Proteomes" id="UP001273505"/>
    </source>
</evidence>
<protein>
    <submittedName>
        <fullName evidence="2">Uncharacterized protein</fullName>
    </submittedName>
</protein>
<keyword evidence="3" id="KW-1185">Reference proteome</keyword>
<name>A0ABU4RXR7_9GAMM</name>
<dbReference type="Proteomes" id="UP001273505">
    <property type="component" value="Unassembled WGS sequence"/>
</dbReference>
<evidence type="ECO:0000313" key="2">
    <source>
        <dbReference type="EMBL" id="MDX6849021.1"/>
    </source>
</evidence>
<feature type="coiled-coil region" evidence="1">
    <location>
        <begin position="218"/>
        <end position="392"/>
    </location>
</feature>
<sequence>MQNSTSIAEWQLLLQTLNPVQGWLYVGAGRGEMLAHARFAKVPKLLAVEANEHASQLLAYTTSTRQNWKAAHALLDESNGLATWHHLSREEDNGLLPVQILCKLWPNIQELEQIQRPTTSLSQLLKEHGESPESYNWLTIDCLPAARLLQGLNGALESLDMIEVRVATGNKLANESGATLKESDAVILPLGFTRLVVTESSNPLIGTALYGRNFKVQLAEQQKKYSALEAQHSQLALQHSELKAQNDDLKTKVDAVQKETHGIRYELEEQCRRELQITEKLQQSETELKVVNSQYSELEKQLTQQKAVSALEERMEHLFEQKIDVPKKEIQNKGRQIDEQNSEINELKVKNRQLLEENEATQKRQQQLDEELRKAQEQIELIQELLQNEESSKDA</sequence>
<gene>
    <name evidence="2" type="ORF">SCD92_06590</name>
</gene>
<evidence type="ECO:0000256" key="1">
    <source>
        <dbReference type="SAM" id="Coils"/>
    </source>
</evidence>